<feature type="domain" description="ShKT" evidence="4">
    <location>
        <begin position="460"/>
        <end position="495"/>
    </location>
</feature>
<feature type="domain" description="ShKT" evidence="4">
    <location>
        <begin position="416"/>
        <end position="450"/>
    </location>
</feature>
<dbReference type="PROSITE" id="PS51670">
    <property type="entry name" value="SHKT"/>
    <property type="match status" value="2"/>
</dbReference>
<evidence type="ECO:0000313" key="5">
    <source>
        <dbReference type="EMBL" id="VDK58265.1"/>
    </source>
</evidence>
<dbReference type="Proteomes" id="UP000267096">
    <property type="component" value="Unassembled WGS sequence"/>
</dbReference>
<accession>A0A0M3K8B7</accession>
<keyword evidence="6" id="KW-1185">Reference proteome</keyword>
<evidence type="ECO:0000313" key="7">
    <source>
        <dbReference type="WBParaSite" id="ASIM_0001720801-mRNA-1"/>
    </source>
</evidence>
<feature type="disulfide bond" evidence="2">
    <location>
        <begin position="416"/>
        <end position="450"/>
    </location>
</feature>
<dbReference type="SMART" id="SM00254">
    <property type="entry name" value="ShKT"/>
    <property type="match status" value="2"/>
</dbReference>
<dbReference type="InterPro" id="IPR003582">
    <property type="entry name" value="ShKT_dom"/>
</dbReference>
<evidence type="ECO:0000256" key="3">
    <source>
        <dbReference type="SAM" id="MobiDB-lite"/>
    </source>
</evidence>
<comment type="caution">
    <text evidence="2">Lacks conserved residue(s) required for the propagation of feature annotation.</text>
</comment>
<dbReference type="Gene3D" id="1.10.10.1940">
    <property type="match status" value="1"/>
</dbReference>
<dbReference type="PROSITE" id="PS00497">
    <property type="entry name" value="TYROSINASE_1"/>
    <property type="match status" value="1"/>
</dbReference>
<dbReference type="GO" id="GO:0046872">
    <property type="term" value="F:metal ion binding"/>
    <property type="evidence" value="ECO:0007669"/>
    <property type="project" value="UniProtKB-KW"/>
</dbReference>
<dbReference type="SUPFAM" id="SSF48056">
    <property type="entry name" value="Di-copper centre-containing domain"/>
    <property type="match status" value="1"/>
</dbReference>
<proteinExistence type="predicted"/>
<evidence type="ECO:0000256" key="2">
    <source>
        <dbReference type="PROSITE-ProRule" id="PRU01005"/>
    </source>
</evidence>
<dbReference type="GO" id="GO:0016491">
    <property type="term" value="F:oxidoreductase activity"/>
    <property type="evidence" value="ECO:0007669"/>
    <property type="project" value="InterPro"/>
</dbReference>
<dbReference type="PANTHER" id="PTHR11474">
    <property type="entry name" value="TYROSINASE FAMILY MEMBER"/>
    <property type="match status" value="1"/>
</dbReference>
<dbReference type="InterPro" id="IPR008922">
    <property type="entry name" value="Di-copper_centre_dom_sf"/>
</dbReference>
<keyword evidence="1" id="KW-0479">Metal-binding</keyword>
<dbReference type="EMBL" id="UYRR01033250">
    <property type="protein sequence ID" value="VDK58265.1"/>
    <property type="molecule type" value="Genomic_DNA"/>
</dbReference>
<evidence type="ECO:0000313" key="6">
    <source>
        <dbReference type="Proteomes" id="UP000267096"/>
    </source>
</evidence>
<dbReference type="Pfam" id="PF01549">
    <property type="entry name" value="ShK"/>
    <property type="match status" value="2"/>
</dbReference>
<dbReference type="Pfam" id="PF00264">
    <property type="entry name" value="Tyrosinase"/>
    <property type="match status" value="1"/>
</dbReference>
<dbReference type="InterPro" id="IPR050316">
    <property type="entry name" value="Tyrosinase/Hemocyanin"/>
</dbReference>
<reference evidence="7" key="1">
    <citation type="submission" date="2017-02" db="UniProtKB">
        <authorList>
            <consortium name="WormBaseParasite"/>
        </authorList>
    </citation>
    <scope>IDENTIFICATION</scope>
</reference>
<evidence type="ECO:0000259" key="4">
    <source>
        <dbReference type="PROSITE" id="PS51670"/>
    </source>
</evidence>
<dbReference type="AlphaFoldDB" id="A0A0M3K8B7"/>
<evidence type="ECO:0000256" key="1">
    <source>
        <dbReference type="ARBA" id="ARBA00022723"/>
    </source>
</evidence>
<keyword evidence="2" id="KW-1015">Disulfide bond</keyword>
<name>A0A0M3K8B7_ANISI</name>
<dbReference type="PRINTS" id="PR00092">
    <property type="entry name" value="TYROSINASE"/>
</dbReference>
<sequence>MQRSRRDSTVNETEFVQPPDFLQPGPVLPGSRGQVASHPYDCMTLTCLCPYFKMSLRREYRMLSETERNRYHAAMTVLKRSGEFDRLCIEHFSVGTGSGAHSGPGFMGWHREFLKRVEIALRLIDPEVSIPYWDNVMDNYLADPRDSILFSPIFEGEADEFGDVVTGPYAYWRTVDGHPAIIRHLGQEGNLWTEGDLQNMMSKTAIEDMLHYTAPLQGCPMPVNLGALEFMHAYVHLWVGGHMRDPPTAANDPIFYPYHAFVDFLWELWRQTHQTAQARETEYAMDIALCEDPQHFSYAPMRPYYNLINLDGLSNMYTDQMYRYARRPGCTETISCDSPYLFCNRRGAIPFCITKIKLYGNCAGFEGMDACFNGVCMNGRCIPGQVPQSFVPETSLSNNQLVRMKKVFGSRQFVPCFNRNPCCELWANDGECKISVGYMKHFCAPACGFCKPAYSTKDDCADRHVACKQWKTEGKCHSESRQFLEENCRESCGFCKKPKFSMCPRRTSVRIDSFFKSRIEFY</sequence>
<reference evidence="5 6" key="2">
    <citation type="submission" date="2018-11" db="EMBL/GenBank/DDBJ databases">
        <authorList>
            <consortium name="Pathogen Informatics"/>
        </authorList>
    </citation>
    <scope>NUCLEOTIDE SEQUENCE [LARGE SCALE GENOMIC DNA]</scope>
</reference>
<dbReference type="OrthoDB" id="6132182at2759"/>
<dbReference type="PROSITE" id="PS00498">
    <property type="entry name" value="TYROSINASE_2"/>
    <property type="match status" value="1"/>
</dbReference>
<gene>
    <name evidence="5" type="ORF">ASIM_LOCUS16615</name>
</gene>
<dbReference type="PANTHER" id="PTHR11474:SF84">
    <property type="entry name" value="SHKT DOMAIN-CONTAINING PROTEIN"/>
    <property type="match status" value="1"/>
</dbReference>
<dbReference type="WBParaSite" id="ASIM_0001720801-mRNA-1">
    <property type="protein sequence ID" value="ASIM_0001720801-mRNA-1"/>
    <property type="gene ID" value="ASIM_0001720801"/>
</dbReference>
<dbReference type="InterPro" id="IPR002227">
    <property type="entry name" value="Tyrosinase_Cu-bd"/>
</dbReference>
<feature type="region of interest" description="Disordered" evidence="3">
    <location>
        <begin position="1"/>
        <end position="23"/>
    </location>
</feature>
<dbReference type="Gene3D" id="1.10.1280.10">
    <property type="entry name" value="Di-copper center containing domain from catechol oxidase"/>
    <property type="match status" value="1"/>
</dbReference>
<organism evidence="7">
    <name type="scientific">Anisakis simplex</name>
    <name type="common">Herring worm</name>
    <dbReference type="NCBI Taxonomy" id="6269"/>
    <lineage>
        <taxon>Eukaryota</taxon>
        <taxon>Metazoa</taxon>
        <taxon>Ecdysozoa</taxon>
        <taxon>Nematoda</taxon>
        <taxon>Chromadorea</taxon>
        <taxon>Rhabditida</taxon>
        <taxon>Spirurina</taxon>
        <taxon>Ascaridomorpha</taxon>
        <taxon>Ascaridoidea</taxon>
        <taxon>Anisakidae</taxon>
        <taxon>Anisakis</taxon>
        <taxon>Anisakis simplex complex</taxon>
    </lineage>
</organism>
<protein>
    <submittedName>
        <fullName evidence="7">ShTK domain protein</fullName>
    </submittedName>
</protein>